<reference evidence="6" key="1">
    <citation type="submission" date="2025-08" db="UniProtKB">
        <authorList>
            <consortium name="RefSeq"/>
        </authorList>
    </citation>
    <scope>IDENTIFICATION</scope>
    <source>
        <tissue evidence="6">Muscle</tissue>
    </source>
</reference>
<name>A0ABM1C5W8_LIMPO</name>
<keyword evidence="1 3" id="KW-0238">DNA-binding</keyword>
<dbReference type="InterPro" id="IPR009071">
    <property type="entry name" value="HMG_box_dom"/>
</dbReference>
<evidence type="ECO:0000313" key="5">
    <source>
        <dbReference type="Proteomes" id="UP000694941"/>
    </source>
</evidence>
<feature type="DNA-binding region" description="HMG box" evidence="3">
    <location>
        <begin position="9"/>
        <end position="77"/>
    </location>
</feature>
<evidence type="ECO:0000259" key="4">
    <source>
        <dbReference type="PROSITE" id="PS50118"/>
    </source>
</evidence>
<dbReference type="GeneID" id="106478758"/>
<dbReference type="InterPro" id="IPR036910">
    <property type="entry name" value="HMG_box_dom_sf"/>
</dbReference>
<proteinExistence type="predicted"/>
<accession>A0ABM1C5W8</accession>
<dbReference type="Gene3D" id="1.10.30.10">
    <property type="entry name" value="High mobility group box domain"/>
    <property type="match status" value="1"/>
</dbReference>
<evidence type="ECO:0000256" key="2">
    <source>
        <dbReference type="ARBA" id="ARBA00023242"/>
    </source>
</evidence>
<keyword evidence="2 3" id="KW-0539">Nucleus</keyword>
<evidence type="ECO:0000256" key="3">
    <source>
        <dbReference type="PROSITE-ProRule" id="PRU00267"/>
    </source>
</evidence>
<gene>
    <name evidence="6" type="primary">LOC106478758</name>
</gene>
<dbReference type="Proteomes" id="UP000694941">
    <property type="component" value="Unplaced"/>
</dbReference>
<dbReference type="Pfam" id="PF00505">
    <property type="entry name" value="HMG_box"/>
    <property type="match status" value="1"/>
</dbReference>
<keyword evidence="5" id="KW-1185">Reference proteome</keyword>
<dbReference type="InterPro" id="IPR050140">
    <property type="entry name" value="SRY-related_HMG-box_TF-like"/>
</dbReference>
<organism evidence="5 6">
    <name type="scientific">Limulus polyphemus</name>
    <name type="common">Atlantic horseshoe crab</name>
    <dbReference type="NCBI Taxonomy" id="6850"/>
    <lineage>
        <taxon>Eukaryota</taxon>
        <taxon>Metazoa</taxon>
        <taxon>Ecdysozoa</taxon>
        <taxon>Arthropoda</taxon>
        <taxon>Chelicerata</taxon>
        <taxon>Merostomata</taxon>
        <taxon>Xiphosura</taxon>
        <taxon>Limulidae</taxon>
        <taxon>Limulus</taxon>
    </lineage>
</organism>
<sequence>MAKSDHEHVKRPMNAFMVWSRGQRRKMAQENPKMHNSEISKRLGADWKQLSDAEKRPFIDEAKRLRTLHMKEYPDYKYRPRRKPKVPMKKDSSFIPVTSCFTFSPAFESLRGFTLPTAQSTFSLPFPPVIESEKPTTVRTFPLDVHLSSSPVVSPHFTNLYGTNVNFPKLRTDSTNSLFSTTSCSLMSYTSSPASPLYSAAATESFHRSSLALMPCGCGPTCLPALSAVPSTSNITTLKEGFCFPYARFLMKPEGSLTKYFNPPAIISGASRS</sequence>
<dbReference type="PANTHER" id="PTHR10270">
    <property type="entry name" value="SOX TRANSCRIPTION FACTOR"/>
    <property type="match status" value="1"/>
</dbReference>
<dbReference type="PROSITE" id="PS50118">
    <property type="entry name" value="HMG_BOX_2"/>
    <property type="match status" value="1"/>
</dbReference>
<evidence type="ECO:0000256" key="1">
    <source>
        <dbReference type="ARBA" id="ARBA00023125"/>
    </source>
</evidence>
<protein>
    <submittedName>
        <fullName evidence="6">Transcription factor SOX-14-like</fullName>
    </submittedName>
</protein>
<dbReference type="SMART" id="SM00398">
    <property type="entry name" value="HMG"/>
    <property type="match status" value="1"/>
</dbReference>
<dbReference type="SUPFAM" id="SSF47095">
    <property type="entry name" value="HMG-box"/>
    <property type="match status" value="1"/>
</dbReference>
<evidence type="ECO:0000313" key="6">
    <source>
        <dbReference type="RefSeq" id="XP_013794775.1"/>
    </source>
</evidence>
<dbReference type="RefSeq" id="XP_013794775.1">
    <property type="nucleotide sequence ID" value="XM_013939321.2"/>
</dbReference>
<feature type="domain" description="HMG box" evidence="4">
    <location>
        <begin position="9"/>
        <end position="77"/>
    </location>
</feature>
<dbReference type="CDD" id="cd01388">
    <property type="entry name" value="HMG-box_SoxB"/>
    <property type="match status" value="1"/>
</dbReference>
<dbReference type="PANTHER" id="PTHR10270:SF324">
    <property type="entry name" value="SOX DOMAIN-CONTAINING PROTEIN DICHAETE-RELATED"/>
    <property type="match status" value="1"/>
</dbReference>